<feature type="region of interest" description="Disordered" evidence="1">
    <location>
        <begin position="343"/>
        <end position="368"/>
    </location>
</feature>
<keyword evidence="4" id="KW-1185">Reference proteome</keyword>
<evidence type="ECO:0000259" key="2">
    <source>
        <dbReference type="PROSITE" id="PS50011"/>
    </source>
</evidence>
<gene>
    <name evidence="3" type="ORF">Q9L58_002213</name>
</gene>
<accession>A0ABR3GSU4</accession>
<evidence type="ECO:0000313" key="4">
    <source>
        <dbReference type="Proteomes" id="UP001447188"/>
    </source>
</evidence>
<dbReference type="InterPro" id="IPR011009">
    <property type="entry name" value="Kinase-like_dom_sf"/>
</dbReference>
<dbReference type="Proteomes" id="UP001447188">
    <property type="component" value="Unassembled WGS sequence"/>
</dbReference>
<reference evidence="3 4" key="1">
    <citation type="submission" date="2024-02" db="EMBL/GenBank/DDBJ databases">
        <title>Discinaceae phylogenomics.</title>
        <authorList>
            <person name="Dirks A.C."/>
            <person name="James T.Y."/>
        </authorList>
    </citation>
    <scope>NUCLEOTIDE SEQUENCE [LARGE SCALE GENOMIC DNA]</scope>
    <source>
        <strain evidence="3 4">ACD0624</strain>
    </source>
</reference>
<comment type="caution">
    <text evidence="3">The sequence shown here is derived from an EMBL/GenBank/DDBJ whole genome shotgun (WGS) entry which is preliminary data.</text>
</comment>
<dbReference type="PROSITE" id="PS50011">
    <property type="entry name" value="PROTEIN_KINASE_DOM"/>
    <property type="match status" value="1"/>
</dbReference>
<evidence type="ECO:0000256" key="1">
    <source>
        <dbReference type="SAM" id="MobiDB-lite"/>
    </source>
</evidence>
<dbReference type="SUPFAM" id="SSF56112">
    <property type="entry name" value="Protein kinase-like (PK-like)"/>
    <property type="match status" value="2"/>
</dbReference>
<dbReference type="PANTHER" id="PTHR44329">
    <property type="entry name" value="SERINE/THREONINE-PROTEIN KINASE TNNI3K-RELATED"/>
    <property type="match status" value="1"/>
</dbReference>
<sequence length="510" mass="57906">MVDIILSKAPQYIFRDPNFGNPWYLLEIQEMRRGEPRFRLVVKYAYQLLISNLKDTSQLVIRTPVGFENSHWLYEYSDIRYADKLGKLACMGYLGEDDTEGTSKLVFVKMLDFGVVPEKGGEPAVDMIEQVNSIYEEINLLNSIPGHPSLMPPPMAYITLGSEEAVGGQGRRIIGYVSQYYENGRLSDYIFLPQGPGKPRTAKPITILQKAKWALQITSALMHLHQEVGVSMGDSGRGFGLERFMVDEHRQLHLGGFGASEVVARTSWRVPPEVRVRGEWEVKEEVTNNRDGHGIRKLIWRHNKYIRLRWELSNTMGDMDDLFIPSPLPIICSNNDTNNCTNSGSINSNSTIGKNGRDGDNSVRKSSTKSFDTYDSYKNSTAEALNSFRDDNTNSTGLGETEGGNEAIDKNWSAFEEWHLIPEALKIVETYSLGVMLWLVFEQILPESLSNSNRDLPITWSVGSRIPREWRRIVEACVERDPADRISMEKVLKYFVDEVGRRWDGGWLMG</sequence>
<dbReference type="EMBL" id="JBBBZM010000018">
    <property type="protein sequence ID" value="KAL0638787.1"/>
    <property type="molecule type" value="Genomic_DNA"/>
</dbReference>
<dbReference type="InterPro" id="IPR051681">
    <property type="entry name" value="Ser/Thr_Kinases-Pseudokinases"/>
</dbReference>
<organism evidence="3 4">
    <name type="scientific">Discina gigas</name>
    <dbReference type="NCBI Taxonomy" id="1032678"/>
    <lineage>
        <taxon>Eukaryota</taxon>
        <taxon>Fungi</taxon>
        <taxon>Dikarya</taxon>
        <taxon>Ascomycota</taxon>
        <taxon>Pezizomycotina</taxon>
        <taxon>Pezizomycetes</taxon>
        <taxon>Pezizales</taxon>
        <taxon>Discinaceae</taxon>
        <taxon>Discina</taxon>
    </lineage>
</organism>
<dbReference type="Gene3D" id="1.10.510.10">
    <property type="entry name" value="Transferase(Phosphotransferase) domain 1"/>
    <property type="match status" value="1"/>
</dbReference>
<name>A0ABR3GSU4_9PEZI</name>
<feature type="region of interest" description="Disordered" evidence="1">
    <location>
        <begin position="386"/>
        <end position="405"/>
    </location>
</feature>
<feature type="domain" description="Protein kinase" evidence="2">
    <location>
        <begin position="79"/>
        <end position="496"/>
    </location>
</feature>
<feature type="compositionally biased region" description="Low complexity" evidence="1">
    <location>
        <begin position="343"/>
        <end position="354"/>
    </location>
</feature>
<proteinExistence type="predicted"/>
<evidence type="ECO:0000313" key="3">
    <source>
        <dbReference type="EMBL" id="KAL0638787.1"/>
    </source>
</evidence>
<dbReference type="InterPro" id="IPR000719">
    <property type="entry name" value="Prot_kinase_dom"/>
</dbReference>
<protein>
    <recommendedName>
        <fullName evidence="2">Protein kinase domain-containing protein</fullName>
    </recommendedName>
</protein>